<accession>A0ABP7TMY1</accession>
<dbReference type="EMBL" id="BAABAL010000019">
    <property type="protein sequence ID" value="GAA4028676.1"/>
    <property type="molecule type" value="Genomic_DNA"/>
</dbReference>
<protein>
    <submittedName>
        <fullName evidence="1">Uncharacterized protein</fullName>
    </submittedName>
</protein>
<evidence type="ECO:0000313" key="1">
    <source>
        <dbReference type="EMBL" id="GAA4028676.1"/>
    </source>
</evidence>
<keyword evidence="2" id="KW-1185">Reference proteome</keyword>
<organism evidence="1 2">
    <name type="scientific">Allokutzneria multivorans</name>
    <dbReference type="NCBI Taxonomy" id="1142134"/>
    <lineage>
        <taxon>Bacteria</taxon>
        <taxon>Bacillati</taxon>
        <taxon>Actinomycetota</taxon>
        <taxon>Actinomycetes</taxon>
        <taxon>Pseudonocardiales</taxon>
        <taxon>Pseudonocardiaceae</taxon>
        <taxon>Allokutzneria</taxon>
    </lineage>
</organism>
<sequence length="90" mass="10113">MAFTYRRGSRTLPRMTNKIVGTLTAAAAVVGIMLTGTAGTAHAGDWKYYGSYWTWTECESDADRFRGSDGDAKCPYNSMRDMYDLYVRSF</sequence>
<reference evidence="2" key="1">
    <citation type="journal article" date="2019" name="Int. J. Syst. Evol. Microbiol.">
        <title>The Global Catalogue of Microorganisms (GCM) 10K type strain sequencing project: providing services to taxonomists for standard genome sequencing and annotation.</title>
        <authorList>
            <consortium name="The Broad Institute Genomics Platform"/>
            <consortium name="The Broad Institute Genome Sequencing Center for Infectious Disease"/>
            <person name="Wu L."/>
            <person name="Ma J."/>
        </authorList>
    </citation>
    <scope>NUCLEOTIDE SEQUENCE [LARGE SCALE GENOMIC DNA]</scope>
    <source>
        <strain evidence="2">JCM 17342</strain>
    </source>
</reference>
<proteinExistence type="predicted"/>
<evidence type="ECO:0000313" key="2">
    <source>
        <dbReference type="Proteomes" id="UP001501747"/>
    </source>
</evidence>
<gene>
    <name evidence="1" type="ORF">GCM10022247_62130</name>
</gene>
<name>A0ABP7TMY1_9PSEU</name>
<dbReference type="Proteomes" id="UP001501747">
    <property type="component" value="Unassembled WGS sequence"/>
</dbReference>
<comment type="caution">
    <text evidence="1">The sequence shown here is derived from an EMBL/GenBank/DDBJ whole genome shotgun (WGS) entry which is preliminary data.</text>
</comment>